<dbReference type="InterPro" id="IPR021641">
    <property type="entry name" value="DUF3245"/>
</dbReference>
<dbReference type="Pfam" id="PF11595">
    <property type="entry name" value="DUF3245"/>
    <property type="match status" value="1"/>
</dbReference>
<dbReference type="AlphaFoldDB" id="A0A8H7S544"/>
<reference evidence="2 3" key="1">
    <citation type="submission" date="2020-12" db="EMBL/GenBank/DDBJ databases">
        <title>Metabolic potential, ecology and presence of endohyphal bacteria is reflected in genomic diversity of Mucoromycotina.</title>
        <authorList>
            <person name="Muszewska A."/>
            <person name="Okrasinska A."/>
            <person name="Steczkiewicz K."/>
            <person name="Drgas O."/>
            <person name="Orlowska M."/>
            <person name="Perlinska-Lenart U."/>
            <person name="Aleksandrzak-Piekarczyk T."/>
            <person name="Szatraj K."/>
            <person name="Zielenkiewicz U."/>
            <person name="Pilsyk S."/>
            <person name="Malc E."/>
            <person name="Mieczkowski P."/>
            <person name="Kruszewska J.S."/>
            <person name="Biernat P."/>
            <person name="Pawlowska J."/>
        </authorList>
    </citation>
    <scope>NUCLEOTIDE SEQUENCE [LARGE SCALE GENOMIC DNA]</scope>
    <source>
        <strain evidence="2 3">CBS 142.35</strain>
    </source>
</reference>
<dbReference type="OrthoDB" id="5393235at2759"/>
<evidence type="ECO:0000313" key="3">
    <source>
        <dbReference type="Proteomes" id="UP000646827"/>
    </source>
</evidence>
<protein>
    <submittedName>
        <fullName evidence="2">Uncharacterized protein</fullName>
    </submittedName>
</protein>
<feature type="compositionally biased region" description="Low complexity" evidence="1">
    <location>
        <begin position="150"/>
        <end position="162"/>
    </location>
</feature>
<sequence>MSKKDSKVLEENELIKTQIDASIGIARSLVQSWLPEPKRGEKLEDTDDDEKTFARYSTGRPDRLGLGAKFLSHKEAIQHQTPMISKNEMNLRNKILNQNRRVDNINTTTNVTIGKKRGHDNDEEEEEEDDDEEESRTRSVKFNKTKHNSPATTATTATQPQANNKGIGGQGDFLSMYLSEKAGKKKKKKKNKKSGQKEAPVSAS</sequence>
<dbReference type="EMBL" id="JAEPRB010000073">
    <property type="protein sequence ID" value="KAG2222866.1"/>
    <property type="molecule type" value="Genomic_DNA"/>
</dbReference>
<feature type="compositionally biased region" description="Basic residues" evidence="1">
    <location>
        <begin position="183"/>
        <end position="194"/>
    </location>
</feature>
<gene>
    <name evidence="2" type="ORF">INT45_000481</name>
</gene>
<name>A0A8H7S544_9FUNG</name>
<accession>A0A8H7S544</accession>
<feature type="compositionally biased region" description="Acidic residues" evidence="1">
    <location>
        <begin position="121"/>
        <end position="134"/>
    </location>
</feature>
<feature type="region of interest" description="Disordered" evidence="1">
    <location>
        <begin position="100"/>
        <end position="204"/>
    </location>
</feature>
<organism evidence="2 3">
    <name type="scientific">Circinella minor</name>
    <dbReference type="NCBI Taxonomy" id="1195481"/>
    <lineage>
        <taxon>Eukaryota</taxon>
        <taxon>Fungi</taxon>
        <taxon>Fungi incertae sedis</taxon>
        <taxon>Mucoromycota</taxon>
        <taxon>Mucoromycotina</taxon>
        <taxon>Mucoromycetes</taxon>
        <taxon>Mucorales</taxon>
        <taxon>Lichtheimiaceae</taxon>
        <taxon>Circinella</taxon>
    </lineage>
</organism>
<feature type="compositionally biased region" description="Low complexity" evidence="1">
    <location>
        <begin position="104"/>
        <end position="113"/>
    </location>
</feature>
<evidence type="ECO:0000256" key="1">
    <source>
        <dbReference type="SAM" id="MobiDB-lite"/>
    </source>
</evidence>
<dbReference type="Proteomes" id="UP000646827">
    <property type="component" value="Unassembled WGS sequence"/>
</dbReference>
<evidence type="ECO:0000313" key="2">
    <source>
        <dbReference type="EMBL" id="KAG2222866.1"/>
    </source>
</evidence>
<comment type="caution">
    <text evidence="2">The sequence shown here is derived from an EMBL/GenBank/DDBJ whole genome shotgun (WGS) entry which is preliminary data.</text>
</comment>
<keyword evidence="3" id="KW-1185">Reference proteome</keyword>
<proteinExistence type="predicted"/>
<feature type="compositionally biased region" description="Basic residues" evidence="1">
    <location>
        <begin position="138"/>
        <end position="147"/>
    </location>
</feature>